<sequence length="122" mass="12625">MSIAKRLWNDEAGFIVSTELILIATIVVIGLIVGLAAVRDAVTAELSDVAGAINDMDQSYTIWGITGHSAAVAGSDYADRQDFCDGDDDAPNAIDNCIVINNSQDHDETGGTALSPSGANGN</sequence>
<dbReference type="AlphaFoldDB" id="A0A2S8GF44"/>
<organism evidence="2 3">
    <name type="scientific">Blastopirellula marina</name>
    <dbReference type="NCBI Taxonomy" id="124"/>
    <lineage>
        <taxon>Bacteria</taxon>
        <taxon>Pseudomonadati</taxon>
        <taxon>Planctomycetota</taxon>
        <taxon>Planctomycetia</taxon>
        <taxon>Pirellulales</taxon>
        <taxon>Pirellulaceae</taxon>
        <taxon>Blastopirellula</taxon>
    </lineage>
</organism>
<dbReference type="RefSeq" id="WP_105338300.1">
    <property type="nucleotide sequence ID" value="NZ_PUHZ01000024.1"/>
</dbReference>
<dbReference type="Proteomes" id="UP000237819">
    <property type="component" value="Unassembled WGS sequence"/>
</dbReference>
<evidence type="ECO:0000313" key="3">
    <source>
        <dbReference type="Proteomes" id="UP000237819"/>
    </source>
</evidence>
<dbReference type="OrthoDB" id="278295at2"/>
<protein>
    <recommendedName>
        <fullName evidence="4">Branched-chain amino acid aminotransferase</fullName>
    </recommendedName>
</protein>
<evidence type="ECO:0000313" key="2">
    <source>
        <dbReference type="EMBL" id="PQO43088.1"/>
    </source>
</evidence>
<feature type="transmembrane region" description="Helical" evidence="1">
    <location>
        <begin position="12"/>
        <end position="38"/>
    </location>
</feature>
<reference evidence="2 3" key="1">
    <citation type="submission" date="2018-02" db="EMBL/GenBank/DDBJ databases">
        <title>Comparative genomes isolates from brazilian mangrove.</title>
        <authorList>
            <person name="Araujo J.E."/>
            <person name="Taketani R.G."/>
            <person name="Silva M.C.P."/>
            <person name="Loureco M.V."/>
            <person name="Andreote F.D."/>
        </authorList>
    </citation>
    <scope>NUCLEOTIDE SEQUENCE [LARGE SCALE GENOMIC DNA]</scope>
    <source>
        <strain evidence="2 3">Nap-Phe MGV</strain>
    </source>
</reference>
<evidence type="ECO:0000256" key="1">
    <source>
        <dbReference type="SAM" id="Phobius"/>
    </source>
</evidence>
<evidence type="ECO:0008006" key="4">
    <source>
        <dbReference type="Google" id="ProtNLM"/>
    </source>
</evidence>
<accession>A0A2S8GF44</accession>
<proteinExistence type="predicted"/>
<dbReference type="EMBL" id="PUHZ01000024">
    <property type="protein sequence ID" value="PQO43088.1"/>
    <property type="molecule type" value="Genomic_DNA"/>
</dbReference>
<keyword evidence="1" id="KW-1133">Transmembrane helix</keyword>
<gene>
    <name evidence="2" type="ORF">C5Y93_25595</name>
</gene>
<comment type="caution">
    <text evidence="2">The sequence shown here is derived from an EMBL/GenBank/DDBJ whole genome shotgun (WGS) entry which is preliminary data.</text>
</comment>
<keyword evidence="1" id="KW-0812">Transmembrane</keyword>
<keyword evidence="1" id="KW-0472">Membrane</keyword>
<name>A0A2S8GF44_9BACT</name>